<dbReference type="EMBL" id="JAUSVL010000001">
    <property type="protein sequence ID" value="MDQ0289935.1"/>
    <property type="molecule type" value="Genomic_DNA"/>
</dbReference>
<evidence type="ECO:0000259" key="4">
    <source>
        <dbReference type="Pfam" id="PF00535"/>
    </source>
</evidence>
<keyword evidence="6" id="KW-1185">Reference proteome</keyword>
<accession>A0AAE3VGG6</accession>
<dbReference type="PANTHER" id="PTHR43179">
    <property type="entry name" value="RHAMNOSYLTRANSFERASE WBBL"/>
    <property type="match status" value="1"/>
</dbReference>
<protein>
    <submittedName>
        <fullName evidence="5">GT2 family glycosyltransferase</fullName>
    </submittedName>
</protein>
<proteinExistence type="inferred from homology"/>
<gene>
    <name evidence="5" type="ORF">J3R75_002042</name>
</gene>
<keyword evidence="3" id="KW-0808">Transferase</keyword>
<dbReference type="Pfam" id="PF00535">
    <property type="entry name" value="Glycos_transf_2"/>
    <property type="match status" value="1"/>
</dbReference>
<dbReference type="GO" id="GO:0016757">
    <property type="term" value="F:glycosyltransferase activity"/>
    <property type="evidence" value="ECO:0007669"/>
    <property type="project" value="UniProtKB-KW"/>
</dbReference>
<comment type="similarity">
    <text evidence="1">Belongs to the glycosyltransferase 2 family.</text>
</comment>
<evidence type="ECO:0000256" key="3">
    <source>
        <dbReference type="ARBA" id="ARBA00022679"/>
    </source>
</evidence>
<dbReference type="AlphaFoldDB" id="A0AAE3VGG6"/>
<dbReference type="CDD" id="cd04186">
    <property type="entry name" value="GT_2_like_c"/>
    <property type="match status" value="1"/>
</dbReference>
<evidence type="ECO:0000256" key="2">
    <source>
        <dbReference type="ARBA" id="ARBA00022676"/>
    </source>
</evidence>
<organism evidence="5 6">
    <name type="scientific">Oligosphaera ethanolica</name>
    <dbReference type="NCBI Taxonomy" id="760260"/>
    <lineage>
        <taxon>Bacteria</taxon>
        <taxon>Pseudomonadati</taxon>
        <taxon>Lentisphaerota</taxon>
        <taxon>Oligosphaeria</taxon>
        <taxon>Oligosphaerales</taxon>
        <taxon>Oligosphaeraceae</taxon>
        <taxon>Oligosphaera</taxon>
    </lineage>
</organism>
<keyword evidence="2" id="KW-0328">Glycosyltransferase</keyword>
<comment type="caution">
    <text evidence="5">The sequence shown here is derived from an EMBL/GenBank/DDBJ whole genome shotgun (WGS) entry which is preliminary data.</text>
</comment>
<dbReference type="SUPFAM" id="SSF53448">
    <property type="entry name" value="Nucleotide-diphospho-sugar transferases"/>
    <property type="match status" value="1"/>
</dbReference>
<evidence type="ECO:0000256" key="1">
    <source>
        <dbReference type="ARBA" id="ARBA00006739"/>
    </source>
</evidence>
<reference evidence="5" key="1">
    <citation type="submission" date="2023-07" db="EMBL/GenBank/DDBJ databases">
        <title>Genomic Encyclopedia of Type Strains, Phase IV (KMG-IV): sequencing the most valuable type-strain genomes for metagenomic binning, comparative biology and taxonomic classification.</title>
        <authorList>
            <person name="Goeker M."/>
        </authorList>
    </citation>
    <scope>NUCLEOTIDE SEQUENCE</scope>
    <source>
        <strain evidence="5">DSM 24202</strain>
    </source>
</reference>
<dbReference type="InterPro" id="IPR001173">
    <property type="entry name" value="Glyco_trans_2-like"/>
</dbReference>
<dbReference type="Proteomes" id="UP001238163">
    <property type="component" value="Unassembled WGS sequence"/>
</dbReference>
<dbReference type="InterPro" id="IPR029044">
    <property type="entry name" value="Nucleotide-diphossugar_trans"/>
</dbReference>
<evidence type="ECO:0000313" key="5">
    <source>
        <dbReference type="EMBL" id="MDQ0289935.1"/>
    </source>
</evidence>
<sequence>MSFCDVAIVMLAHNGEEFTRHALDSILSAKTQPWEMFLVDNASDDGTPDLIREYAPRLEKAGIAFHTWRNSENKGCSLARNEAWEKVSSRYTVLMDNDASVCTANWLEEFIRCFDRQPQLGIVGAKMIYPYQPHPIQCAGVGISRLGRISFRGRGAARHDPRYQSYWPTWALISACWMMRTDLRDDVGFLDEHFHPVQYEDLDLCVRARLAGYEVAYTPSVEMYHFEGITTASFGSEEYKVNIARNSLKFRERYHQLFKTFTDELPADEFRWLARGDLGLRNELDLSMQ</sequence>
<dbReference type="Gene3D" id="3.90.550.10">
    <property type="entry name" value="Spore Coat Polysaccharide Biosynthesis Protein SpsA, Chain A"/>
    <property type="match status" value="1"/>
</dbReference>
<feature type="domain" description="Glycosyltransferase 2-like" evidence="4">
    <location>
        <begin position="8"/>
        <end position="136"/>
    </location>
</feature>
<name>A0AAE3VGG6_9BACT</name>
<dbReference type="RefSeq" id="WP_307261372.1">
    <property type="nucleotide sequence ID" value="NZ_JAUSVL010000001.1"/>
</dbReference>
<dbReference type="PANTHER" id="PTHR43179:SF12">
    <property type="entry name" value="GALACTOFURANOSYLTRANSFERASE GLFT2"/>
    <property type="match status" value="1"/>
</dbReference>
<evidence type="ECO:0000313" key="6">
    <source>
        <dbReference type="Proteomes" id="UP001238163"/>
    </source>
</evidence>